<name>A0AAU9VTD8_9CNID</name>
<protein>
    <submittedName>
        <fullName evidence="2">Uncharacterized protein</fullName>
    </submittedName>
</protein>
<organism evidence="2 3">
    <name type="scientific">Pocillopora meandrina</name>
    <dbReference type="NCBI Taxonomy" id="46732"/>
    <lineage>
        <taxon>Eukaryota</taxon>
        <taxon>Metazoa</taxon>
        <taxon>Cnidaria</taxon>
        <taxon>Anthozoa</taxon>
        <taxon>Hexacorallia</taxon>
        <taxon>Scleractinia</taxon>
        <taxon>Astrocoeniina</taxon>
        <taxon>Pocilloporidae</taxon>
        <taxon>Pocillopora</taxon>
    </lineage>
</organism>
<evidence type="ECO:0000313" key="3">
    <source>
        <dbReference type="Proteomes" id="UP001159428"/>
    </source>
</evidence>
<keyword evidence="1" id="KW-0812">Transmembrane</keyword>
<comment type="caution">
    <text evidence="2">The sequence shown here is derived from an EMBL/GenBank/DDBJ whole genome shotgun (WGS) entry which is preliminary data.</text>
</comment>
<proteinExistence type="predicted"/>
<evidence type="ECO:0000313" key="2">
    <source>
        <dbReference type="EMBL" id="CAH3038761.1"/>
    </source>
</evidence>
<keyword evidence="3" id="KW-1185">Reference proteome</keyword>
<evidence type="ECO:0000256" key="1">
    <source>
        <dbReference type="SAM" id="Phobius"/>
    </source>
</evidence>
<accession>A0AAU9VTD8</accession>
<dbReference type="EMBL" id="CALNXJ010000004">
    <property type="protein sequence ID" value="CAH3038761.1"/>
    <property type="molecule type" value="Genomic_DNA"/>
</dbReference>
<keyword evidence="1" id="KW-1133">Transmembrane helix</keyword>
<sequence>MSMEKSVLRTALTFGVTRRFLVPKCFILYSACVQVYTSATGAAPNQSSPAFLRASVSPSPSLKSIARTTRLVVETKALKMFNSTNMSLMNMPKPSSGVLVSSRQTTVVIESSIRTNTNFRGNGEPTNRVRVQHADEDKSVVFYRKIGGWITLGIVSTTLLFLIITHFSSIYHVNQRGRIPDPYCSVSQKPQDI</sequence>
<dbReference type="AlphaFoldDB" id="A0AAU9VTD8"/>
<keyword evidence="1" id="KW-0472">Membrane</keyword>
<feature type="transmembrane region" description="Helical" evidence="1">
    <location>
        <begin position="146"/>
        <end position="167"/>
    </location>
</feature>
<dbReference type="Proteomes" id="UP001159428">
    <property type="component" value="Unassembled WGS sequence"/>
</dbReference>
<reference evidence="2 3" key="1">
    <citation type="submission" date="2022-05" db="EMBL/GenBank/DDBJ databases">
        <authorList>
            <consortium name="Genoscope - CEA"/>
            <person name="William W."/>
        </authorList>
    </citation>
    <scope>NUCLEOTIDE SEQUENCE [LARGE SCALE GENOMIC DNA]</scope>
</reference>
<gene>
    <name evidence="2" type="ORF">PMEA_00021893</name>
</gene>